<organism evidence="4 5">
    <name type="scientific">Paenibacillus anaericanus</name>
    <dbReference type="NCBI Taxonomy" id="170367"/>
    <lineage>
        <taxon>Bacteria</taxon>
        <taxon>Bacillati</taxon>
        <taxon>Bacillota</taxon>
        <taxon>Bacilli</taxon>
        <taxon>Bacillales</taxon>
        <taxon>Paenibacillaceae</taxon>
        <taxon>Paenibacillus</taxon>
    </lineage>
</organism>
<evidence type="ECO:0000256" key="2">
    <source>
        <dbReference type="ARBA" id="ARBA00022525"/>
    </source>
</evidence>
<dbReference type="Pfam" id="PF14424">
    <property type="entry name" value="Toxin-deaminase"/>
    <property type="match status" value="1"/>
</dbReference>
<dbReference type="InterPro" id="IPR032721">
    <property type="entry name" value="Toxin-deaminase"/>
</dbReference>
<dbReference type="OrthoDB" id="2667112at2"/>
<evidence type="ECO:0000313" key="5">
    <source>
        <dbReference type="Proteomes" id="UP000279446"/>
    </source>
</evidence>
<dbReference type="AlphaFoldDB" id="A0A3S1DT80"/>
<proteinExistence type="predicted"/>
<dbReference type="Proteomes" id="UP000279446">
    <property type="component" value="Unassembled WGS sequence"/>
</dbReference>
<gene>
    <name evidence="4" type="ORF">EJP82_11225</name>
</gene>
<sequence>MAQKSMFQEGQMGKLQKDLQEISDDTNHLRTKMSGFLAQMDGELYSRVSGQAQLAQSQINRLADDSEQLSNFIRLAITKIQGAELQNVADAIALMKGSARVESWGKPPQEKALPMIERDTWKSWGSFSNQLLKDSPKWYTTTPIPPFLFGTFRGLTLQLERTTLIDRMLKYKGDAEIAALLGMMQHGSIQEQMEAEQKLDKISDTLIEVGRCQAAYEIYKQFGRTSYMEVAHGEAEKARALLSELGVSKTFYDANVKLTSEYTGTPLSACLYNPLKHDYSILPTDNRLLTMIRLSMGDGEYREWAKENYDDIADEINEDVSSLVRDENNVYDVFKLVDPTKVNVTNLRMLLNNYLRDEGYQLFEGDIYSGTMMEVADFRKYALENGYNPDTFGYIPLQERSNAVRTYNEEYFNRIREYPEAVEENYAKPARKALKDAGLEAVSFLADNAPIIGTAKGGYEYTNGRDPITGKELSKFNRAITGVSLGFSFFPFGRYIVQDGAKLIKRVDGIIEDVADVVKSTSKNESNLIKKADEIADVGGAVPKNPQKGVDIEGTPQATSVIRTTEESLNKINQIRQEINVGSKKNIAFAEYEINGIKGELIGISGNAERAGTVGVLEKRIFDTITTGNNPRTLDSEVKILENLASNLSKDASGKVYLFSELPFCISCSGVIKQFEQRFPNIEIIVDHGPGR</sequence>
<protein>
    <recommendedName>
        <fullName evidence="3">Pre-toxin TG domain-containing protein</fullName>
    </recommendedName>
</protein>
<feature type="domain" description="Pre-toxin TG" evidence="3">
    <location>
        <begin position="440"/>
        <end position="495"/>
    </location>
</feature>
<dbReference type="Pfam" id="PF14449">
    <property type="entry name" value="PT-TG"/>
    <property type="match status" value="1"/>
</dbReference>
<comment type="caution">
    <text evidence="4">The sequence shown here is derived from an EMBL/GenBank/DDBJ whole genome shotgun (WGS) entry which is preliminary data.</text>
</comment>
<keyword evidence="2" id="KW-0964">Secreted</keyword>
<dbReference type="InterPro" id="IPR027797">
    <property type="entry name" value="PT-TG_dom"/>
</dbReference>
<evidence type="ECO:0000259" key="3">
    <source>
        <dbReference type="Pfam" id="PF14449"/>
    </source>
</evidence>
<evidence type="ECO:0000313" key="4">
    <source>
        <dbReference type="EMBL" id="RUT46791.1"/>
    </source>
</evidence>
<evidence type="ECO:0000256" key="1">
    <source>
        <dbReference type="ARBA" id="ARBA00004613"/>
    </source>
</evidence>
<dbReference type="EMBL" id="RZNY01000007">
    <property type="protein sequence ID" value="RUT46791.1"/>
    <property type="molecule type" value="Genomic_DNA"/>
</dbReference>
<dbReference type="RefSeq" id="WP_127192130.1">
    <property type="nucleotide sequence ID" value="NZ_RZNY01000007.1"/>
</dbReference>
<accession>A0A3S1DT80</accession>
<reference evidence="4 5" key="1">
    <citation type="submission" date="2018-12" db="EMBL/GenBank/DDBJ databases">
        <authorList>
            <person name="Sun L."/>
            <person name="Chen Z."/>
        </authorList>
    </citation>
    <scope>NUCLEOTIDE SEQUENCE [LARGE SCALE GENOMIC DNA]</scope>
    <source>
        <strain evidence="4 5">DSM 15890</strain>
    </source>
</reference>
<name>A0A3S1DT80_9BACL</name>
<dbReference type="GO" id="GO:0005576">
    <property type="term" value="C:extracellular region"/>
    <property type="evidence" value="ECO:0007669"/>
    <property type="project" value="UniProtKB-SubCell"/>
</dbReference>
<keyword evidence="5" id="KW-1185">Reference proteome</keyword>
<comment type="subcellular location">
    <subcellularLocation>
        <location evidence="1">Secreted</location>
    </subcellularLocation>
</comment>